<dbReference type="Proteomes" id="UP000600946">
    <property type="component" value="Unassembled WGS sequence"/>
</dbReference>
<proteinExistence type="predicted"/>
<evidence type="ECO:0000313" key="1">
    <source>
        <dbReference type="EMBL" id="GGY15289.1"/>
    </source>
</evidence>
<gene>
    <name evidence="1" type="ORF">GCM10010326_03650</name>
</gene>
<name>A0ABQ2ZJY2_9ACTN</name>
<accession>A0ABQ2ZJY2</accession>
<sequence>MLFHAPGPSFIPCTSTMSRGPWEAAEAVAAGRKDAATAVTATNVEYRRAALEMESQRGIEFSLSDDGS</sequence>
<evidence type="ECO:0000313" key="2">
    <source>
        <dbReference type="Proteomes" id="UP000600946"/>
    </source>
</evidence>
<organism evidence="1 2">
    <name type="scientific">Streptomyces xanthochromogenes</name>
    <dbReference type="NCBI Taxonomy" id="67384"/>
    <lineage>
        <taxon>Bacteria</taxon>
        <taxon>Bacillati</taxon>
        <taxon>Actinomycetota</taxon>
        <taxon>Actinomycetes</taxon>
        <taxon>Kitasatosporales</taxon>
        <taxon>Streptomycetaceae</taxon>
        <taxon>Streptomyces</taxon>
    </lineage>
</organism>
<comment type="caution">
    <text evidence="1">The sequence shown here is derived from an EMBL/GenBank/DDBJ whole genome shotgun (WGS) entry which is preliminary data.</text>
</comment>
<dbReference type="EMBL" id="BMUU01000001">
    <property type="protein sequence ID" value="GGY15289.1"/>
    <property type="molecule type" value="Genomic_DNA"/>
</dbReference>
<keyword evidence="2" id="KW-1185">Reference proteome</keyword>
<protein>
    <submittedName>
        <fullName evidence="1">Uncharacterized protein</fullName>
    </submittedName>
</protein>
<reference evidence="2" key="1">
    <citation type="journal article" date="2019" name="Int. J. Syst. Evol. Microbiol.">
        <title>The Global Catalogue of Microorganisms (GCM) 10K type strain sequencing project: providing services to taxonomists for standard genome sequencing and annotation.</title>
        <authorList>
            <consortium name="The Broad Institute Genomics Platform"/>
            <consortium name="The Broad Institute Genome Sequencing Center for Infectious Disease"/>
            <person name="Wu L."/>
            <person name="Ma J."/>
        </authorList>
    </citation>
    <scope>NUCLEOTIDE SEQUENCE [LARGE SCALE GENOMIC DNA]</scope>
    <source>
        <strain evidence="2">JCM 4594</strain>
    </source>
</reference>